<accession>A0A1N7SHY6</accession>
<dbReference type="Proteomes" id="UP000195569">
    <property type="component" value="Unassembled WGS sequence"/>
</dbReference>
<proteinExistence type="predicted"/>
<reference evidence="1" key="1">
    <citation type="submission" date="2016-12" db="EMBL/GenBank/DDBJ databases">
        <authorList>
            <person name="Moulin L."/>
        </authorList>
    </citation>
    <scope>NUCLEOTIDE SEQUENCE [LARGE SCALE GENOMIC DNA]</scope>
    <source>
        <strain evidence="1">STM 7183</strain>
    </source>
</reference>
<evidence type="ECO:0000313" key="1">
    <source>
        <dbReference type="EMBL" id="SIT46997.1"/>
    </source>
</evidence>
<dbReference type="OrthoDB" id="9880798at2"/>
<evidence type="ECO:0000313" key="2">
    <source>
        <dbReference type="Proteomes" id="UP000195569"/>
    </source>
</evidence>
<name>A0A1N7SHY6_9BURK</name>
<comment type="caution">
    <text evidence="1">The sequence shown here is derived from an EMBL/GenBank/DDBJ whole genome shotgun (WGS) entry which is preliminary data.</text>
</comment>
<dbReference type="RefSeq" id="WP_087737368.1">
    <property type="nucleotide sequence ID" value="NZ_CYGY02000054.1"/>
</dbReference>
<dbReference type="AlphaFoldDB" id="A0A1N7SHY6"/>
<keyword evidence="2" id="KW-1185">Reference proteome</keyword>
<organism evidence="1 2">
    <name type="scientific">Paraburkholderia piptadeniae</name>
    <dbReference type="NCBI Taxonomy" id="1701573"/>
    <lineage>
        <taxon>Bacteria</taxon>
        <taxon>Pseudomonadati</taxon>
        <taxon>Pseudomonadota</taxon>
        <taxon>Betaproteobacteria</taxon>
        <taxon>Burkholderiales</taxon>
        <taxon>Burkholderiaceae</taxon>
        <taxon>Paraburkholderia</taxon>
    </lineage>
</organism>
<sequence length="109" mass="11714">MGVIKIEASDYLVLASVLRRRTIESLSTTRGGGGDRSALLSEITQLIKLIEPVASHDKYFHTHTELAQMMISADDPMSALDHIVALLARCGAVPTQPPPLSPFVGSDSE</sequence>
<dbReference type="EMBL" id="CYGY02000054">
    <property type="protein sequence ID" value="SIT46997.1"/>
    <property type="molecule type" value="Genomic_DNA"/>
</dbReference>
<protein>
    <submittedName>
        <fullName evidence="1">Uncharacterized protein</fullName>
    </submittedName>
</protein>
<gene>
    <name evidence="1" type="ORF">BN2476_540010</name>
</gene>